<gene>
    <name evidence="7" type="ORF">F6J89_20555</name>
</gene>
<evidence type="ECO:0000256" key="2">
    <source>
        <dbReference type="ARBA" id="ARBA00009142"/>
    </source>
</evidence>
<feature type="transmembrane region" description="Helical" evidence="6">
    <location>
        <begin position="180"/>
        <end position="201"/>
    </location>
</feature>
<keyword evidence="6" id="KW-1003">Cell membrane</keyword>
<keyword evidence="3 6" id="KW-0812">Transmembrane</keyword>
<feature type="transmembrane region" description="Helical" evidence="6">
    <location>
        <begin position="140"/>
        <end position="160"/>
    </location>
</feature>
<evidence type="ECO:0000313" key="7">
    <source>
        <dbReference type="EMBL" id="NER29941.1"/>
    </source>
</evidence>
<keyword evidence="5 6" id="KW-0472">Membrane</keyword>
<dbReference type="InterPro" id="IPR002781">
    <property type="entry name" value="TM_pro_TauE-like"/>
</dbReference>
<feature type="transmembrane region" description="Helical" evidence="6">
    <location>
        <begin position="38"/>
        <end position="66"/>
    </location>
</feature>
<dbReference type="EMBL" id="JAAHFQ010000456">
    <property type="protein sequence ID" value="NER29941.1"/>
    <property type="molecule type" value="Genomic_DNA"/>
</dbReference>
<reference evidence="7" key="1">
    <citation type="submission" date="2019-11" db="EMBL/GenBank/DDBJ databases">
        <title>Genomic insights into an expanded diversity of filamentous marine cyanobacteria reveals the extraordinary biosynthetic potential of Moorea and Okeania.</title>
        <authorList>
            <person name="Ferreira Leao T."/>
            <person name="Wang M."/>
            <person name="Moss N."/>
            <person name="Da Silva R."/>
            <person name="Sanders J."/>
            <person name="Nurk S."/>
            <person name="Gurevich A."/>
            <person name="Humphrey G."/>
            <person name="Reher R."/>
            <person name="Zhu Q."/>
            <person name="Belda-Ferre P."/>
            <person name="Glukhov E."/>
            <person name="Rex R."/>
            <person name="Dorrestein P.C."/>
            <person name="Knight R."/>
            <person name="Pevzner P."/>
            <person name="Gerwick W.H."/>
            <person name="Gerwick L."/>
        </authorList>
    </citation>
    <scope>NUCLEOTIDE SEQUENCE</scope>
    <source>
        <strain evidence="7">SIO1C4</strain>
    </source>
</reference>
<dbReference type="PANTHER" id="PTHR43701">
    <property type="entry name" value="MEMBRANE TRANSPORTER PROTEIN MJ0441-RELATED"/>
    <property type="match status" value="1"/>
</dbReference>
<evidence type="ECO:0000256" key="5">
    <source>
        <dbReference type="ARBA" id="ARBA00023136"/>
    </source>
</evidence>
<organism evidence="7">
    <name type="scientific">Symploca sp. SIO1C4</name>
    <dbReference type="NCBI Taxonomy" id="2607765"/>
    <lineage>
        <taxon>Bacteria</taxon>
        <taxon>Bacillati</taxon>
        <taxon>Cyanobacteriota</taxon>
        <taxon>Cyanophyceae</taxon>
        <taxon>Coleofasciculales</taxon>
        <taxon>Coleofasciculaceae</taxon>
        <taxon>Symploca</taxon>
    </lineage>
</organism>
<evidence type="ECO:0000256" key="6">
    <source>
        <dbReference type="RuleBase" id="RU363041"/>
    </source>
</evidence>
<dbReference type="PANTHER" id="PTHR43701:SF2">
    <property type="entry name" value="MEMBRANE TRANSPORTER PROTEIN YJNA-RELATED"/>
    <property type="match status" value="1"/>
</dbReference>
<dbReference type="GO" id="GO:0005886">
    <property type="term" value="C:plasma membrane"/>
    <property type="evidence" value="ECO:0007669"/>
    <property type="project" value="UniProtKB-SubCell"/>
</dbReference>
<comment type="caution">
    <text evidence="7">The sequence shown here is derived from an EMBL/GenBank/DDBJ whole genome shotgun (WGS) entry which is preliminary data.</text>
</comment>
<feature type="transmembrane region" description="Helical" evidence="6">
    <location>
        <begin position="207"/>
        <end position="226"/>
    </location>
</feature>
<sequence length="258" mass="27489">MSSTNDISVLVLLMVVSFILSYFGASVGLVLGNIRLPLLVYALGSSVNATGTNLGISIMGALAGSYFHMREGRINVRLLLSIGIPSMMGAIFSVFALSHARQDWAKILIGLMLIYSASQLTKPKESNLSNREWSLRYSLFREGAIGIAIGALSGAVGLMLSSIRLPAMIRVLNIDPKEAIGTNLAISFVTGLAGTLTSLWFSGTNLLIIATVAPATLAGSYLGARFVAQIDPLKLRRLLAYTLMGTGCFMLVESIQNL</sequence>
<name>A0A6B3NK10_9CYAN</name>
<dbReference type="AlphaFoldDB" id="A0A6B3NK10"/>
<dbReference type="Pfam" id="PF01925">
    <property type="entry name" value="TauE"/>
    <property type="match status" value="1"/>
</dbReference>
<feature type="transmembrane region" description="Helical" evidence="6">
    <location>
        <begin position="6"/>
        <end position="31"/>
    </location>
</feature>
<accession>A0A6B3NK10</accession>
<evidence type="ECO:0000256" key="1">
    <source>
        <dbReference type="ARBA" id="ARBA00004141"/>
    </source>
</evidence>
<comment type="similarity">
    <text evidence="2 6">Belongs to the 4-toluene sulfonate uptake permease (TSUP) (TC 2.A.102) family.</text>
</comment>
<feature type="transmembrane region" description="Helical" evidence="6">
    <location>
        <begin position="78"/>
        <end position="97"/>
    </location>
</feature>
<keyword evidence="4 6" id="KW-1133">Transmembrane helix</keyword>
<proteinExistence type="inferred from homology"/>
<evidence type="ECO:0000256" key="3">
    <source>
        <dbReference type="ARBA" id="ARBA00022692"/>
    </source>
</evidence>
<dbReference type="InterPro" id="IPR051598">
    <property type="entry name" value="TSUP/Inactive_protease-like"/>
</dbReference>
<comment type="subcellular location">
    <subcellularLocation>
        <location evidence="6">Cell membrane</location>
        <topology evidence="6">Multi-pass membrane protein</topology>
    </subcellularLocation>
    <subcellularLocation>
        <location evidence="1">Membrane</location>
        <topology evidence="1">Multi-pass membrane protein</topology>
    </subcellularLocation>
</comment>
<protein>
    <recommendedName>
        <fullName evidence="6">Probable membrane transporter protein</fullName>
    </recommendedName>
</protein>
<evidence type="ECO:0000256" key="4">
    <source>
        <dbReference type="ARBA" id="ARBA00022989"/>
    </source>
</evidence>